<dbReference type="CDD" id="cd02947">
    <property type="entry name" value="TRX_family"/>
    <property type="match status" value="1"/>
</dbReference>
<evidence type="ECO:0000259" key="3">
    <source>
        <dbReference type="PROSITE" id="PS51352"/>
    </source>
</evidence>
<evidence type="ECO:0000256" key="1">
    <source>
        <dbReference type="ARBA" id="ARBA00023157"/>
    </source>
</evidence>
<reference evidence="4" key="2">
    <citation type="journal article" date="2012" name="Fish Shellfish Immunol.">
        <title>Immune gene mining by pyrosequencing in the rockshell, Thais clavigera.</title>
        <authorList>
            <person name="Rhee J.S."/>
            <person name="Kim B.M."/>
            <person name="Jeong C.B."/>
            <person name="Horiguchi T."/>
            <person name="Lee Y.M."/>
            <person name="Kim I.C."/>
            <person name="Lee J.S."/>
        </authorList>
    </citation>
    <scope>NUCLEOTIDE SEQUENCE</scope>
</reference>
<feature type="non-terminal residue" evidence="4">
    <location>
        <position position="73"/>
    </location>
</feature>
<name>H8ZQC5_REICL</name>
<protein>
    <submittedName>
        <fullName evidence="4">Thioredoxin</fullName>
    </submittedName>
</protein>
<sequence length="73" mass="7995">YADWCGPCKMIGPKLVAMSDEDAFKDKLVFVKVNVDEAEDVAAEYDVTAMPTFVGDQRGKGQGGYSGWSKRSK</sequence>
<dbReference type="InterPro" id="IPR013766">
    <property type="entry name" value="Thioredoxin_domain"/>
</dbReference>
<organism evidence="4">
    <name type="scientific">Reishia clavigera</name>
    <name type="common">Sea snail</name>
    <name type="synonym">Purpura clavigera</name>
    <dbReference type="NCBI Taxonomy" id="272940"/>
    <lineage>
        <taxon>Eukaryota</taxon>
        <taxon>Metazoa</taxon>
        <taxon>Spiralia</taxon>
        <taxon>Lophotrochozoa</taxon>
        <taxon>Mollusca</taxon>
        <taxon>Gastropoda</taxon>
        <taxon>Caenogastropoda</taxon>
        <taxon>Neogastropoda</taxon>
        <taxon>Muricoidea</taxon>
        <taxon>Muricidae</taxon>
        <taxon>Reishia</taxon>
    </lineage>
</organism>
<evidence type="ECO:0000313" key="4">
    <source>
        <dbReference type="EMBL" id="AET43938.1"/>
    </source>
</evidence>
<feature type="non-terminal residue" evidence="4">
    <location>
        <position position="1"/>
    </location>
</feature>
<feature type="region of interest" description="Disordered" evidence="2">
    <location>
        <begin position="54"/>
        <end position="73"/>
    </location>
</feature>
<dbReference type="Gene3D" id="3.40.30.10">
    <property type="entry name" value="Glutaredoxin"/>
    <property type="match status" value="1"/>
</dbReference>
<dbReference type="EMBL" id="JN413196">
    <property type="protein sequence ID" value="AET43938.1"/>
    <property type="molecule type" value="mRNA"/>
</dbReference>
<dbReference type="InterPro" id="IPR036249">
    <property type="entry name" value="Thioredoxin-like_sf"/>
</dbReference>
<dbReference type="AlphaFoldDB" id="H8ZQC5"/>
<accession>H8ZQC5</accession>
<dbReference type="PROSITE" id="PS51352">
    <property type="entry name" value="THIOREDOXIN_2"/>
    <property type="match status" value="1"/>
</dbReference>
<dbReference type="Pfam" id="PF00085">
    <property type="entry name" value="Thioredoxin"/>
    <property type="match status" value="1"/>
</dbReference>
<evidence type="ECO:0000256" key="2">
    <source>
        <dbReference type="SAM" id="MobiDB-lite"/>
    </source>
</evidence>
<dbReference type="PANTHER" id="PTHR46115">
    <property type="entry name" value="THIOREDOXIN-LIKE PROTEIN 1"/>
    <property type="match status" value="1"/>
</dbReference>
<dbReference type="SUPFAM" id="SSF52833">
    <property type="entry name" value="Thioredoxin-like"/>
    <property type="match status" value="1"/>
</dbReference>
<keyword evidence="1" id="KW-1015">Disulfide bond</keyword>
<feature type="domain" description="Thioredoxin" evidence="3">
    <location>
        <begin position="1"/>
        <end position="73"/>
    </location>
</feature>
<reference evidence="4" key="1">
    <citation type="submission" date="2011-08" db="EMBL/GenBank/DDBJ databases">
        <authorList>
            <person name="Kim B.-M."/>
            <person name="Rhee J.-S."/>
            <person name="Lee J.-S."/>
        </authorList>
    </citation>
    <scope>NUCLEOTIDE SEQUENCE</scope>
</reference>
<proteinExistence type="evidence at transcript level"/>